<feature type="compositionally biased region" description="Polar residues" evidence="1">
    <location>
        <begin position="882"/>
        <end position="896"/>
    </location>
</feature>
<feature type="compositionally biased region" description="Polar residues" evidence="1">
    <location>
        <begin position="770"/>
        <end position="784"/>
    </location>
</feature>
<dbReference type="Proteomes" id="UP001059985">
    <property type="component" value="Chromosome"/>
</dbReference>
<gene>
    <name evidence="2" type="ORF">LUA81_03300</name>
</gene>
<name>A0ABY5EYN5_9RICK</name>
<feature type="compositionally biased region" description="Polar residues" evidence="1">
    <location>
        <begin position="384"/>
        <end position="393"/>
    </location>
</feature>
<feature type="compositionally biased region" description="Polar residues" evidence="1">
    <location>
        <begin position="338"/>
        <end position="358"/>
    </location>
</feature>
<proteinExistence type="predicted"/>
<feature type="compositionally biased region" description="Polar residues" evidence="1">
    <location>
        <begin position="435"/>
        <end position="446"/>
    </location>
</feature>
<feature type="compositionally biased region" description="Polar residues" evidence="1">
    <location>
        <begin position="400"/>
        <end position="411"/>
    </location>
</feature>
<feature type="compositionally biased region" description="Polar residues" evidence="1">
    <location>
        <begin position="419"/>
        <end position="428"/>
    </location>
</feature>
<feature type="region of interest" description="Disordered" evidence="1">
    <location>
        <begin position="874"/>
        <end position="896"/>
    </location>
</feature>
<evidence type="ECO:0000313" key="3">
    <source>
        <dbReference type="Proteomes" id="UP001059985"/>
    </source>
</evidence>
<evidence type="ECO:0000256" key="1">
    <source>
        <dbReference type="SAM" id="MobiDB-lite"/>
    </source>
</evidence>
<sequence length="1054" mass="119074">MFFRKFNIYKNISTNIQPLMLNQILSNIKVNELVDCVQNTEHLTESSFLENLKKGNLYVDHKKIDIQKLEHLLTHNNKSTLPNNSITPLSLLNNIIKNNSIDQGEINPLIIEELVNNCNSNGFKKLILPNIQSCIKYQMSDAKTFEEHKPCIKIHALNKNQARIIHEYGIDIKSQSDECLGSIKVCSQNLLSAKNNKITYQNNIIDIDFSPTLSHLTKNIKPKKSNAITLKIAMPLHLIYKVKDFNIKKQLFTDSITNKFHQNTQLPNHQESNILNIAYKQIKQEHTDEQVQHFQHQGSSNYKHTSIKDHDIYTDINNRLIPQLHSIMSQPIEEKATISQAMSAKNKTIESQNSSTQYGKLMTKKQLSSSPFQPEKTSTENKTIESQNSSTQYGKLITKKQLSSSPFQPEKTSTENKTIEPQNSSTQYGKLITKKQLSSSPFQPEKTSTENKTIESQNSSTQYGKLITKKQLSSSPFQPEKTSTENKTIEPQNSSTQYGKLITKKQLSSSPFQPEKTSTENKPSLQELRKKFISEQLLSTAIKSTNYEPTISQATSAIKWTKSRLNILPTPYSKTTTVYKKITPFSDMTTNNSTAISYNEDMKKVKNTITTNKETENHIINNAVKPTISQATSAIKWTKSRLNILPTPYSKTTTVYKKITPFFDMTTNNSIAISYNEDMKKVKNTITTNKETENHIINNAVKPAISHSTLTKIKTIVPPKPILSTLHQKTISEKVDAAINTSSQHITTSTIAQKILTEEASVDTKHNVDKQSSQSSNNVDKQLSQLSNQASKTTFPDGLIQELQAKQKIFAMRKEASVDTKHNVDKQSSQSSNNVDKQLSQLSNQASKTTFPDGLIQELQAKQKIFAMRKEASVDTKHNVDKQSSQSSNNVDKQLSQLSNQASKTTFPDGLIQELQAKQKIFAMRKEASVDTKHNVDKQLSQLSNQASKTTFPDGLIQELQAKQKIFAMRKEASVDTKHNVDKQSSQSSNNVDKQSSQLSNQASNSIYFQEMIKELKQIRLNFATENKQHFTNPCNKLSAPLVQQYKTKTQQLG</sequence>
<feature type="compositionally biased region" description="Polar residues" evidence="1">
    <location>
        <begin position="470"/>
        <end position="481"/>
    </location>
</feature>
<dbReference type="RefSeq" id="WP_254841923.1">
    <property type="nucleotide sequence ID" value="NZ_CP089285.1"/>
</dbReference>
<feature type="region of interest" description="Disordered" evidence="1">
    <location>
        <begin position="818"/>
        <end position="840"/>
    </location>
</feature>
<reference evidence="2 3" key="1">
    <citation type="journal article" date="2022" name="Microorganisms">
        <title>Assembly and Comparison of Ca. Neoehrlichia mikurensis Genomes.</title>
        <authorList>
            <person name="Azagi T."/>
            <person name="Dirks R.P."/>
            <person name="Yebra-Pimentel E.S."/>
            <person name="Schaap P.J."/>
            <person name="Koehorst J.J."/>
            <person name="Esser H.J."/>
            <person name="Sprong H."/>
        </authorList>
    </citation>
    <scope>NUCLEOTIDE SEQUENCE [LARGE SCALE GENOMIC DNA]</scope>
    <source>
        <strain evidence="2">18-2804</strain>
    </source>
</reference>
<organism evidence="2 3">
    <name type="scientific">Neoehrlichia mikurensis</name>
    <dbReference type="NCBI Taxonomy" id="89586"/>
    <lineage>
        <taxon>Bacteria</taxon>
        <taxon>Pseudomonadati</taxon>
        <taxon>Pseudomonadota</taxon>
        <taxon>Alphaproteobacteria</taxon>
        <taxon>Rickettsiales</taxon>
        <taxon>Anaplasmataceae</taxon>
        <taxon>Candidatus Neoehrlichia</taxon>
    </lineage>
</organism>
<feature type="compositionally biased region" description="Basic and acidic residues" evidence="1">
    <location>
        <begin position="971"/>
        <end position="982"/>
    </location>
</feature>
<feature type="compositionally biased region" description="Polar residues" evidence="1">
    <location>
        <begin position="489"/>
        <end position="498"/>
    </location>
</feature>
<accession>A0ABY5EYN5</accession>
<feature type="compositionally biased region" description="Polar residues" evidence="1">
    <location>
        <begin position="454"/>
        <end position="463"/>
    </location>
</feature>
<feature type="compositionally biased region" description="Polar residues" evidence="1">
    <location>
        <begin position="983"/>
        <end position="994"/>
    </location>
</feature>
<dbReference type="EMBL" id="CP089285">
    <property type="protein sequence ID" value="UTO56121.1"/>
    <property type="molecule type" value="Genomic_DNA"/>
</dbReference>
<protein>
    <submittedName>
        <fullName evidence="2">Uncharacterized protein</fullName>
    </submittedName>
</protein>
<feature type="compositionally biased region" description="Polar residues" evidence="1">
    <location>
        <begin position="365"/>
        <end position="376"/>
    </location>
</feature>
<feature type="compositionally biased region" description="Polar residues" evidence="1">
    <location>
        <begin position="826"/>
        <end position="840"/>
    </location>
</feature>
<feature type="region of interest" description="Disordered" evidence="1">
    <location>
        <begin position="338"/>
        <end position="498"/>
    </location>
</feature>
<keyword evidence="3" id="KW-1185">Reference proteome</keyword>
<evidence type="ECO:0000313" key="2">
    <source>
        <dbReference type="EMBL" id="UTO56121.1"/>
    </source>
</evidence>
<feature type="region of interest" description="Disordered" evidence="1">
    <location>
        <begin position="762"/>
        <end position="784"/>
    </location>
</feature>
<feature type="region of interest" description="Disordered" evidence="1">
    <location>
        <begin position="971"/>
        <end position="1000"/>
    </location>
</feature>